<keyword evidence="1" id="KW-1015">Disulfide bond</keyword>
<dbReference type="PROSITE" id="PS50240">
    <property type="entry name" value="TRYPSIN_DOM"/>
    <property type="match status" value="1"/>
</dbReference>
<name>A0A2W1BPQ9_HELAM</name>
<evidence type="ECO:0000313" key="6">
    <source>
        <dbReference type="EMBL" id="PZC77039.1"/>
    </source>
</evidence>
<sequence length="690" mass="76723">MFAYKLHQVLFIFIVNGCYCQRRIKDGEAVKDPKNYMVYLVKSPVSPQNYDGWLCGGALVSPEYIVTSAACVSDVIHLYAVAGYDKYVRDTEINVDPCTKAKKKKVVLICTPQAYELSYEQVEKWSFIDIAVVKVETPYDFNDATYTVTCSYTPNAITINYQTKYQEPKVDAIVFGWGHTKNWRNLNDPTDLNQERLMFAPTLIQDKEECKKGYTAYNGMDQIIDKYMICTFEKGNINDAGMTILKTPPTAEGCDTKVKRLKGSETTYCENANNPEVALIETRKDIKPINQTIHNLNQTHRRNLNDITNVDVKLIENVGKNIKKNNDQKLTYRSSDIYKQALDSNSTHNNTLQDKEQRRFFSRRHGICQNDHGGPLVTWVGSHEVLIGVASVFKITEQRECIGPYLFTSTQCNGAFLDCILKNDNTKDQQQRRAICDAEFGFKLVETQISWKDHPDGPAENENNTTDSNLTYQATIDLKFEKQKPTDLHTLTNMSSLSKNITSTNQVSFKINPLSTEKPTRNTTDKNLAVTTPANLTNTTLNKNDSTLLTNIALKLLTNVTSIQNLNDLSSELHKAASTLELEGAPIDLNNGTAPNLTSTTTSNLNNVTTPNVTSTTTSSAITVTSSASVKSTPASIQNVTSSVTFNLSNTTLSTLVHISKVTNAVTSTVSADLKNTTVVVVTPTSKTVS</sequence>
<dbReference type="SMART" id="SM00020">
    <property type="entry name" value="Tryp_SPc"/>
    <property type="match status" value="1"/>
</dbReference>
<evidence type="ECO:0000256" key="3">
    <source>
        <dbReference type="SAM" id="MobiDB-lite"/>
    </source>
</evidence>
<evidence type="ECO:0000256" key="1">
    <source>
        <dbReference type="ARBA" id="ARBA00023157"/>
    </source>
</evidence>
<reference evidence="6 7" key="1">
    <citation type="journal article" date="2017" name="BMC Biol.">
        <title>Genomic innovations, transcriptional plasticity and gene loss underlying the evolution and divergence of two highly polyphagous and invasive Helicoverpa pest species.</title>
        <authorList>
            <person name="Pearce S.L."/>
            <person name="Clarke D.F."/>
            <person name="East P.D."/>
            <person name="Elfekih S."/>
            <person name="Gordon K.H."/>
            <person name="Jermiin L.S."/>
            <person name="McGaughran A."/>
            <person name="Oakeshott J.G."/>
            <person name="Papanikolaou A."/>
            <person name="Perera O.P."/>
            <person name="Rane R.V."/>
            <person name="Richards S."/>
            <person name="Tay W.T."/>
            <person name="Walsh T.K."/>
            <person name="Anderson A."/>
            <person name="Anderson C.J."/>
            <person name="Asgari S."/>
            <person name="Board P.G."/>
            <person name="Bretschneider A."/>
            <person name="Campbell P.M."/>
            <person name="Chertemps T."/>
            <person name="Christeller J.T."/>
            <person name="Coppin C.W."/>
            <person name="Downes S.J."/>
            <person name="Duan G."/>
            <person name="Farnsworth C.A."/>
            <person name="Good R.T."/>
            <person name="Han L.B."/>
            <person name="Han Y.C."/>
            <person name="Hatje K."/>
            <person name="Horne I."/>
            <person name="Huang Y.P."/>
            <person name="Hughes D.S."/>
            <person name="Jacquin-Joly E."/>
            <person name="James W."/>
            <person name="Jhangiani S."/>
            <person name="Kollmar M."/>
            <person name="Kuwar S.S."/>
            <person name="Li S."/>
            <person name="Liu N.Y."/>
            <person name="Maibeche M.T."/>
            <person name="Miller J.R."/>
            <person name="Montagne N."/>
            <person name="Perry T."/>
            <person name="Qu J."/>
            <person name="Song S.V."/>
            <person name="Sutton G.G."/>
            <person name="Vogel H."/>
            <person name="Walenz B.P."/>
            <person name="Xu W."/>
            <person name="Zhang H.J."/>
            <person name="Zou Z."/>
            <person name="Batterham P."/>
            <person name="Edwards O.R."/>
            <person name="Feyereisen R."/>
            <person name="Gibbs R.A."/>
            <person name="Heckel D.G."/>
            <person name="McGrath A."/>
            <person name="Robin C."/>
            <person name="Scherer S.E."/>
            <person name="Worley K.C."/>
            <person name="Wu Y.D."/>
        </authorList>
    </citation>
    <scope>NUCLEOTIDE SEQUENCE [LARGE SCALE GENOMIC DNA]</scope>
    <source>
        <strain evidence="6">Harm_GR_Male_#8</strain>
        <tissue evidence="6">Whole organism</tissue>
    </source>
</reference>
<dbReference type="InterPro" id="IPR001254">
    <property type="entry name" value="Trypsin_dom"/>
</dbReference>
<dbReference type="GO" id="GO:0006508">
    <property type="term" value="P:proteolysis"/>
    <property type="evidence" value="ECO:0007669"/>
    <property type="project" value="InterPro"/>
</dbReference>
<dbReference type="Gene3D" id="2.40.10.10">
    <property type="entry name" value="Trypsin-like serine proteases"/>
    <property type="match status" value="4"/>
</dbReference>
<keyword evidence="7" id="KW-1185">Reference proteome</keyword>
<dbReference type="InterPro" id="IPR043504">
    <property type="entry name" value="Peptidase_S1_PA_chymotrypsin"/>
</dbReference>
<dbReference type="SUPFAM" id="SSF50494">
    <property type="entry name" value="Trypsin-like serine proteases"/>
    <property type="match status" value="2"/>
</dbReference>
<dbReference type="AlphaFoldDB" id="A0A2W1BPQ9"/>
<dbReference type="InterPro" id="IPR051487">
    <property type="entry name" value="Ser/Thr_Proteases_Immune/Dev"/>
</dbReference>
<feature type="region of interest" description="Disordered" evidence="3">
    <location>
        <begin position="588"/>
        <end position="615"/>
    </location>
</feature>
<dbReference type="OrthoDB" id="7315458at2759"/>
<accession>A0A2W1BPQ9</accession>
<evidence type="ECO:0000259" key="5">
    <source>
        <dbReference type="PROSITE" id="PS50240"/>
    </source>
</evidence>
<feature type="chain" id="PRO_5016132865" description="Peptidase S1 domain-containing protein" evidence="4">
    <location>
        <begin position="21"/>
        <end position="690"/>
    </location>
</feature>
<feature type="compositionally biased region" description="Low complexity" evidence="3">
    <location>
        <begin position="593"/>
        <end position="615"/>
    </location>
</feature>
<gene>
    <name evidence="6" type="primary">HaOG203909</name>
    <name evidence="6" type="ORF">B5X24_HaOG203909</name>
</gene>
<comment type="similarity">
    <text evidence="2">Belongs to the peptidase S1 family. CLIP subfamily.</text>
</comment>
<dbReference type="InterPro" id="IPR009003">
    <property type="entry name" value="Peptidase_S1_PA"/>
</dbReference>
<evidence type="ECO:0000313" key="7">
    <source>
        <dbReference type="Proteomes" id="UP000249218"/>
    </source>
</evidence>
<dbReference type="EMBL" id="KZ149938">
    <property type="protein sequence ID" value="PZC77039.1"/>
    <property type="molecule type" value="Genomic_DNA"/>
</dbReference>
<evidence type="ECO:0000256" key="2">
    <source>
        <dbReference type="ARBA" id="ARBA00024195"/>
    </source>
</evidence>
<dbReference type="GO" id="GO:0004252">
    <property type="term" value="F:serine-type endopeptidase activity"/>
    <property type="evidence" value="ECO:0007669"/>
    <property type="project" value="InterPro"/>
</dbReference>
<organism evidence="6 7">
    <name type="scientific">Helicoverpa armigera</name>
    <name type="common">Cotton bollworm</name>
    <name type="synonym">Heliothis armigera</name>
    <dbReference type="NCBI Taxonomy" id="29058"/>
    <lineage>
        <taxon>Eukaryota</taxon>
        <taxon>Metazoa</taxon>
        <taxon>Ecdysozoa</taxon>
        <taxon>Arthropoda</taxon>
        <taxon>Hexapoda</taxon>
        <taxon>Insecta</taxon>
        <taxon>Pterygota</taxon>
        <taxon>Neoptera</taxon>
        <taxon>Endopterygota</taxon>
        <taxon>Lepidoptera</taxon>
        <taxon>Glossata</taxon>
        <taxon>Ditrysia</taxon>
        <taxon>Noctuoidea</taxon>
        <taxon>Noctuidae</taxon>
        <taxon>Heliothinae</taxon>
        <taxon>Helicoverpa</taxon>
    </lineage>
</organism>
<dbReference type="Proteomes" id="UP000249218">
    <property type="component" value="Unassembled WGS sequence"/>
</dbReference>
<dbReference type="PANTHER" id="PTHR24256">
    <property type="entry name" value="TRYPTASE-RELATED"/>
    <property type="match status" value="1"/>
</dbReference>
<feature type="signal peptide" evidence="4">
    <location>
        <begin position="1"/>
        <end position="20"/>
    </location>
</feature>
<dbReference type="Pfam" id="PF00089">
    <property type="entry name" value="Trypsin"/>
    <property type="match status" value="1"/>
</dbReference>
<feature type="domain" description="Peptidase S1" evidence="5">
    <location>
        <begin position="14"/>
        <end position="451"/>
    </location>
</feature>
<evidence type="ECO:0000256" key="4">
    <source>
        <dbReference type="SAM" id="SignalP"/>
    </source>
</evidence>
<protein>
    <recommendedName>
        <fullName evidence="5">Peptidase S1 domain-containing protein</fullName>
    </recommendedName>
</protein>
<proteinExistence type="inferred from homology"/>
<keyword evidence="4" id="KW-0732">Signal</keyword>